<feature type="transmembrane region" description="Helical" evidence="1">
    <location>
        <begin position="12"/>
        <end position="33"/>
    </location>
</feature>
<dbReference type="EMBL" id="QJHL01000001">
    <property type="protein sequence ID" value="PXY46629.1"/>
    <property type="molecule type" value="Genomic_DNA"/>
</dbReference>
<keyword evidence="1" id="KW-0812">Transmembrane</keyword>
<keyword evidence="3" id="KW-1185">Reference proteome</keyword>
<dbReference type="RefSeq" id="WP_110345635.1">
    <property type="nucleotide sequence ID" value="NZ_QJHL01000001.1"/>
</dbReference>
<evidence type="ECO:0000256" key="1">
    <source>
        <dbReference type="SAM" id="Phobius"/>
    </source>
</evidence>
<protein>
    <submittedName>
        <fullName evidence="2">Uncharacterized protein</fullName>
    </submittedName>
</protein>
<sequence>MNELIAPFETDLFLYQLCVLLYLILTPIALLYIIKDRHKFKQPYLLIFLVIVFPLIVSIPAIIALNIKKAKA</sequence>
<evidence type="ECO:0000313" key="2">
    <source>
        <dbReference type="EMBL" id="PXY46629.1"/>
    </source>
</evidence>
<dbReference type="AlphaFoldDB" id="A0A2V4C5L4"/>
<proteinExistence type="predicted"/>
<feature type="transmembrane region" description="Helical" evidence="1">
    <location>
        <begin position="45"/>
        <end position="67"/>
    </location>
</feature>
<dbReference type="Proteomes" id="UP000247681">
    <property type="component" value="Unassembled WGS sequence"/>
</dbReference>
<comment type="caution">
    <text evidence="2">The sequence shown here is derived from an EMBL/GenBank/DDBJ whole genome shotgun (WGS) entry which is preliminary data.</text>
</comment>
<accession>A0A2V4C5L4</accession>
<organism evidence="2 3">
    <name type="scientific">Flavobacterium hydrophilum</name>
    <dbReference type="NCBI Taxonomy" id="2211445"/>
    <lineage>
        <taxon>Bacteria</taxon>
        <taxon>Pseudomonadati</taxon>
        <taxon>Bacteroidota</taxon>
        <taxon>Flavobacteriia</taxon>
        <taxon>Flavobacteriales</taxon>
        <taxon>Flavobacteriaceae</taxon>
        <taxon>Flavobacterium</taxon>
    </lineage>
</organism>
<evidence type="ECO:0000313" key="3">
    <source>
        <dbReference type="Proteomes" id="UP000247681"/>
    </source>
</evidence>
<reference evidence="2 3" key="1">
    <citation type="submission" date="2018-05" db="EMBL/GenBank/DDBJ databases">
        <title>Flavobacterium sp. strain IMCC34758, incomplete genome.</title>
        <authorList>
            <person name="Joung Y."/>
        </authorList>
    </citation>
    <scope>NUCLEOTIDE SEQUENCE [LARGE SCALE GENOMIC DNA]</scope>
    <source>
        <strain evidence="2 3">IMCC34758</strain>
    </source>
</reference>
<keyword evidence="1" id="KW-1133">Transmembrane helix</keyword>
<gene>
    <name evidence="2" type="ORF">DMB68_05550</name>
</gene>
<name>A0A2V4C5L4_9FLAO</name>
<keyword evidence="1" id="KW-0472">Membrane</keyword>